<dbReference type="InterPro" id="IPR020596">
    <property type="entry name" value="rRNA_Ade_Mease_Trfase_CS"/>
</dbReference>
<evidence type="ECO:0000313" key="11">
    <source>
        <dbReference type="Proteomes" id="UP000228533"/>
    </source>
</evidence>
<feature type="domain" description="Ribosomal RNA adenine methylase transferase N-terminal" evidence="9">
    <location>
        <begin position="37"/>
        <end position="211"/>
    </location>
</feature>
<dbReference type="HAMAP" id="MF_00607">
    <property type="entry name" value="16SrRNA_methyltr_A"/>
    <property type="match status" value="1"/>
</dbReference>
<accession>A0A2M6WSZ2</accession>
<keyword evidence="1 7" id="KW-0963">Cytoplasm</keyword>
<evidence type="ECO:0000256" key="2">
    <source>
        <dbReference type="ARBA" id="ARBA00022552"/>
    </source>
</evidence>
<dbReference type="SMART" id="SM00650">
    <property type="entry name" value="rADc"/>
    <property type="match status" value="1"/>
</dbReference>
<reference evidence="11" key="1">
    <citation type="submission" date="2017-09" db="EMBL/GenBank/DDBJ databases">
        <title>Depth-based differentiation of microbial function through sediment-hosted aquifers and enrichment of novel symbionts in the deep terrestrial subsurface.</title>
        <authorList>
            <person name="Probst A.J."/>
            <person name="Ladd B."/>
            <person name="Jarett J.K."/>
            <person name="Geller-Mcgrath D.E."/>
            <person name="Sieber C.M.K."/>
            <person name="Emerson J.B."/>
            <person name="Anantharaman K."/>
            <person name="Thomas B.C."/>
            <person name="Malmstrom R."/>
            <person name="Stieglmeier M."/>
            <person name="Klingl A."/>
            <person name="Woyke T."/>
            <person name="Ryan C.M."/>
            <person name="Banfield J.F."/>
        </authorList>
    </citation>
    <scope>NUCLEOTIDE SEQUENCE [LARGE SCALE GENOMIC DNA]</scope>
</reference>
<dbReference type="EMBL" id="PFAM01000017">
    <property type="protein sequence ID" value="PIT95929.1"/>
    <property type="molecule type" value="Genomic_DNA"/>
</dbReference>
<dbReference type="PANTHER" id="PTHR11727">
    <property type="entry name" value="DIMETHYLADENOSINE TRANSFERASE"/>
    <property type="match status" value="1"/>
</dbReference>
<dbReference type="InterPro" id="IPR011530">
    <property type="entry name" value="rRNA_adenine_dimethylase"/>
</dbReference>
<dbReference type="GO" id="GO:0005829">
    <property type="term" value="C:cytosol"/>
    <property type="evidence" value="ECO:0007669"/>
    <property type="project" value="TreeGrafter"/>
</dbReference>
<keyword evidence="6 7" id="KW-0694">RNA-binding</keyword>
<dbReference type="CDD" id="cd02440">
    <property type="entry name" value="AdoMet_MTases"/>
    <property type="match status" value="1"/>
</dbReference>
<dbReference type="InterPro" id="IPR001737">
    <property type="entry name" value="KsgA/Erm"/>
</dbReference>
<dbReference type="PANTHER" id="PTHR11727:SF7">
    <property type="entry name" value="DIMETHYLADENOSINE TRANSFERASE-RELATED"/>
    <property type="match status" value="1"/>
</dbReference>
<evidence type="ECO:0000256" key="8">
    <source>
        <dbReference type="PROSITE-ProRule" id="PRU01026"/>
    </source>
</evidence>
<evidence type="ECO:0000256" key="4">
    <source>
        <dbReference type="ARBA" id="ARBA00022679"/>
    </source>
</evidence>
<dbReference type="NCBIfam" id="TIGR00755">
    <property type="entry name" value="ksgA"/>
    <property type="match status" value="1"/>
</dbReference>
<evidence type="ECO:0000256" key="7">
    <source>
        <dbReference type="HAMAP-Rule" id="MF_00607"/>
    </source>
</evidence>
<organism evidence="10 11">
    <name type="scientific">Candidatus Falkowbacteria bacterium CG10_big_fil_rev_8_21_14_0_10_37_14</name>
    <dbReference type="NCBI Taxonomy" id="1974561"/>
    <lineage>
        <taxon>Bacteria</taxon>
        <taxon>Candidatus Falkowiibacteriota</taxon>
    </lineage>
</organism>
<evidence type="ECO:0000313" key="10">
    <source>
        <dbReference type="EMBL" id="PIT95929.1"/>
    </source>
</evidence>
<dbReference type="GO" id="GO:0052908">
    <property type="term" value="F:16S rRNA (adenine(1518)-N(6)/adenine(1519)-N(6))-dimethyltransferase activity"/>
    <property type="evidence" value="ECO:0007669"/>
    <property type="project" value="UniProtKB-EC"/>
</dbReference>
<evidence type="ECO:0000256" key="6">
    <source>
        <dbReference type="ARBA" id="ARBA00022884"/>
    </source>
</evidence>
<evidence type="ECO:0000256" key="3">
    <source>
        <dbReference type="ARBA" id="ARBA00022603"/>
    </source>
</evidence>
<dbReference type="Gene3D" id="3.40.50.150">
    <property type="entry name" value="Vaccinia Virus protein VP39"/>
    <property type="match status" value="1"/>
</dbReference>
<name>A0A2M6WSZ2_9BACT</name>
<comment type="caution">
    <text evidence="7 8">Lacks conserved residue(s) required for the propagation of feature annotation.</text>
</comment>
<feature type="binding site" evidence="7 8">
    <location>
        <position position="30"/>
    </location>
    <ligand>
        <name>S-adenosyl-L-methionine</name>
        <dbReference type="ChEBI" id="CHEBI:59789"/>
    </ligand>
</feature>
<dbReference type="PROSITE" id="PS51689">
    <property type="entry name" value="SAM_RNA_A_N6_MT"/>
    <property type="match status" value="1"/>
</dbReference>
<dbReference type="InterPro" id="IPR020598">
    <property type="entry name" value="rRNA_Ade_methylase_Trfase_N"/>
</dbReference>
<evidence type="ECO:0000259" key="9">
    <source>
        <dbReference type="SMART" id="SM00650"/>
    </source>
</evidence>
<dbReference type="Pfam" id="PF00398">
    <property type="entry name" value="RrnaAD"/>
    <property type="match status" value="1"/>
</dbReference>
<keyword evidence="4 7" id="KW-0808">Transferase</keyword>
<proteinExistence type="inferred from homology"/>
<comment type="function">
    <text evidence="7">Specifically dimethylates two adjacent adenosines (A1518 and A1519) in the loop of a conserved hairpin near the 3'-end of 16S rRNA in the 30S particle. May play a critical role in biogenesis of 30S subunits.</text>
</comment>
<feature type="binding site" evidence="7 8">
    <location>
        <position position="57"/>
    </location>
    <ligand>
        <name>S-adenosyl-L-methionine</name>
        <dbReference type="ChEBI" id="CHEBI:59789"/>
    </ligand>
</feature>
<dbReference type="EC" id="2.1.1.182" evidence="7"/>
<dbReference type="InterPro" id="IPR023165">
    <property type="entry name" value="rRNA_Ade_diMease-like_C"/>
</dbReference>
<dbReference type="PROSITE" id="PS01131">
    <property type="entry name" value="RRNA_A_DIMETH"/>
    <property type="match status" value="1"/>
</dbReference>
<comment type="subcellular location">
    <subcellularLocation>
        <location evidence="7">Cytoplasm</location>
    </subcellularLocation>
</comment>
<keyword evidence="2 7" id="KW-0698">rRNA processing</keyword>
<keyword evidence="5 7" id="KW-0949">S-adenosyl-L-methionine</keyword>
<protein>
    <recommendedName>
        <fullName evidence="7">Ribosomal RNA small subunit methyltransferase A</fullName>
        <ecNumber evidence="7">2.1.1.182</ecNumber>
    </recommendedName>
    <alternativeName>
        <fullName evidence="7">16S rRNA (adenine(1518)-N(6)/adenine(1519)-N(6))-dimethyltransferase</fullName>
    </alternativeName>
    <alternativeName>
        <fullName evidence="7">16S rRNA dimethyladenosine transferase</fullName>
    </alternativeName>
    <alternativeName>
        <fullName evidence="7">16S rRNA dimethylase</fullName>
    </alternativeName>
    <alternativeName>
        <fullName evidence="7">S-adenosylmethionine-6-N', N'-adenosyl(rRNA) dimethyltransferase</fullName>
    </alternativeName>
</protein>
<comment type="catalytic activity">
    <reaction evidence="7">
        <text>adenosine(1518)/adenosine(1519) in 16S rRNA + 4 S-adenosyl-L-methionine = N(6)-dimethyladenosine(1518)/N(6)-dimethyladenosine(1519) in 16S rRNA + 4 S-adenosyl-L-homocysteine + 4 H(+)</text>
        <dbReference type="Rhea" id="RHEA:19609"/>
        <dbReference type="Rhea" id="RHEA-COMP:10232"/>
        <dbReference type="Rhea" id="RHEA-COMP:10233"/>
        <dbReference type="ChEBI" id="CHEBI:15378"/>
        <dbReference type="ChEBI" id="CHEBI:57856"/>
        <dbReference type="ChEBI" id="CHEBI:59789"/>
        <dbReference type="ChEBI" id="CHEBI:74411"/>
        <dbReference type="ChEBI" id="CHEBI:74493"/>
        <dbReference type="EC" id="2.1.1.182"/>
    </reaction>
</comment>
<evidence type="ECO:0000256" key="5">
    <source>
        <dbReference type="ARBA" id="ARBA00022691"/>
    </source>
</evidence>
<keyword evidence="3 7" id="KW-0489">Methyltransferase</keyword>
<comment type="similarity">
    <text evidence="7">Belongs to the class I-like SAM-binding methyltransferase superfamily. rRNA adenine N(6)-methyltransferase family. RsmA subfamily.</text>
</comment>
<dbReference type="Gene3D" id="1.10.8.100">
    <property type="entry name" value="Ribosomal RNA adenine dimethylase-like, domain 2"/>
    <property type="match status" value="1"/>
</dbReference>
<feature type="binding site" evidence="7 8">
    <location>
        <position position="32"/>
    </location>
    <ligand>
        <name>S-adenosyl-L-methionine</name>
        <dbReference type="ChEBI" id="CHEBI:59789"/>
    </ligand>
</feature>
<gene>
    <name evidence="7 10" type="primary">rsmA</name>
    <name evidence="7" type="synonym">ksgA</name>
    <name evidence="10" type="ORF">COT94_03005</name>
</gene>
<sequence length="288" mass="32806">MSRRESSLLKESKDLAELYGIKPQKKFGQNFLIDDLTYIDIIESADLDKSDRVLEVGPGLGFLTMSLAERVAEVAAVELDRKLAKVLPERLQLFGYNNTHVHQANILDFPRITGLEDFFDKPYKVVANLPYNITSVFLRKFLESEHKPVSLTLLLQKEVAQRICDRPGQMSLLALSVQFFAEAKYCFAVDKTKFWPKPQVQSGVVHLVVKNKLPLPEKSLKSFWRLVHIGFSAKRKMLKKNLAAALDLDTEDFAKILVQIKINPEARAQELSLDNWLKLFALLEHGVL</sequence>
<evidence type="ECO:0000256" key="1">
    <source>
        <dbReference type="ARBA" id="ARBA00022490"/>
    </source>
</evidence>
<dbReference type="AlphaFoldDB" id="A0A2M6WSZ2"/>
<dbReference type="Proteomes" id="UP000228533">
    <property type="component" value="Unassembled WGS sequence"/>
</dbReference>
<comment type="caution">
    <text evidence="10">The sequence shown here is derived from an EMBL/GenBank/DDBJ whole genome shotgun (WGS) entry which is preliminary data.</text>
</comment>
<feature type="binding site" evidence="7 8">
    <location>
        <position position="78"/>
    </location>
    <ligand>
        <name>S-adenosyl-L-methionine</name>
        <dbReference type="ChEBI" id="CHEBI:59789"/>
    </ligand>
</feature>
<dbReference type="GO" id="GO:0003723">
    <property type="term" value="F:RNA binding"/>
    <property type="evidence" value="ECO:0007669"/>
    <property type="project" value="UniProtKB-UniRule"/>
</dbReference>
<dbReference type="SUPFAM" id="SSF53335">
    <property type="entry name" value="S-adenosyl-L-methionine-dependent methyltransferases"/>
    <property type="match status" value="1"/>
</dbReference>
<feature type="binding site" evidence="7 8">
    <location>
        <position position="128"/>
    </location>
    <ligand>
        <name>S-adenosyl-L-methionine</name>
        <dbReference type="ChEBI" id="CHEBI:59789"/>
    </ligand>
</feature>
<dbReference type="InterPro" id="IPR029063">
    <property type="entry name" value="SAM-dependent_MTases_sf"/>
</dbReference>